<protein>
    <recommendedName>
        <fullName evidence="2">Reverse transcriptase domain-containing protein</fullName>
    </recommendedName>
</protein>
<gene>
    <name evidence="1" type="ORF">Tci_042216</name>
</gene>
<dbReference type="EMBL" id="BKCJ010006077">
    <property type="protein sequence ID" value="GEU70238.1"/>
    <property type="molecule type" value="Genomic_DNA"/>
</dbReference>
<name>A0A6L2M8G5_TANCI</name>
<organism evidence="1">
    <name type="scientific">Tanacetum cinerariifolium</name>
    <name type="common">Dalmatian daisy</name>
    <name type="synonym">Chrysanthemum cinerariifolium</name>
    <dbReference type="NCBI Taxonomy" id="118510"/>
    <lineage>
        <taxon>Eukaryota</taxon>
        <taxon>Viridiplantae</taxon>
        <taxon>Streptophyta</taxon>
        <taxon>Embryophyta</taxon>
        <taxon>Tracheophyta</taxon>
        <taxon>Spermatophyta</taxon>
        <taxon>Magnoliopsida</taxon>
        <taxon>eudicotyledons</taxon>
        <taxon>Gunneridae</taxon>
        <taxon>Pentapetalae</taxon>
        <taxon>asterids</taxon>
        <taxon>campanulids</taxon>
        <taxon>Asterales</taxon>
        <taxon>Asteraceae</taxon>
        <taxon>Asteroideae</taxon>
        <taxon>Anthemideae</taxon>
        <taxon>Anthemidinae</taxon>
        <taxon>Tanacetum</taxon>
    </lineage>
</organism>
<reference evidence="1" key="1">
    <citation type="journal article" date="2019" name="Sci. Rep.">
        <title>Draft genome of Tanacetum cinerariifolium, the natural source of mosquito coil.</title>
        <authorList>
            <person name="Yamashiro T."/>
            <person name="Shiraishi A."/>
            <person name="Satake H."/>
            <person name="Nakayama K."/>
        </authorList>
    </citation>
    <scope>NUCLEOTIDE SEQUENCE</scope>
</reference>
<dbReference type="AlphaFoldDB" id="A0A6L2M8G5"/>
<sequence>MEESEQLWGTVYWRENFDSGSYKESLWFGIVMNLSLGSLGGPMAKWVTVSGNNNGTQDGNIDRSTATLMKVVVFYKGLDIFTRKMFESHGLITKMNAKNAKTTIQDMVDHSKMWHEGALNRKFGGGSKGYYVKEENKIGYQEKSSSLEETLNKFMVESAKRDKENIDLIMEVQASTQATIRNHEASLKNIENRICFHDEELKKQAHIPKAMTIPLGASVSVRPYTIFTSLGLGELAPTKLKVELSGKIVKLPLGIVENILVKKNRKVLEVGESGMEDVSYEPTKYKEPAEEWE</sequence>
<evidence type="ECO:0000313" key="1">
    <source>
        <dbReference type="EMBL" id="GEU70238.1"/>
    </source>
</evidence>
<accession>A0A6L2M8G5</accession>
<proteinExistence type="predicted"/>
<comment type="caution">
    <text evidence="1">The sequence shown here is derived from an EMBL/GenBank/DDBJ whole genome shotgun (WGS) entry which is preliminary data.</text>
</comment>
<evidence type="ECO:0008006" key="2">
    <source>
        <dbReference type="Google" id="ProtNLM"/>
    </source>
</evidence>